<evidence type="ECO:0000313" key="3">
    <source>
        <dbReference type="Proteomes" id="UP000504635"/>
    </source>
</evidence>
<keyword evidence="3" id="KW-1185">Reference proteome</keyword>
<keyword evidence="1" id="KW-0472">Membrane</keyword>
<keyword evidence="1" id="KW-1133">Transmembrane helix</keyword>
<feature type="signal peptide" evidence="2">
    <location>
        <begin position="1"/>
        <end position="18"/>
    </location>
</feature>
<sequence length="396" mass="45160">MILFAIVFCGCLLNPVLSDQTITLTDEDPSYTWKQSSEGKITIEADEGYQIAVHILYLNLDGENNNMVTIENVPEDGEGTEEMMFTYILSNMSYFFNYNKLLAQYVGTNSSNNFSIEFTRQGKALTTTTTEISTTTEFLPTPAETEKSTITVYIYGKASNEYNKAVIVQLKNVLANMGQDYCSVQVCPLNGSITTNNINIQTLVKCSVLWENYDTCASLTFGIPVNILEEYQNNSLWENYQLNEKHLQIMWSTYASKYLETLGLSVYPVPNIESIFRHKSILFCFVIVFFVIIILVIRRVTEKINKKRIKRKSDAVSIMDSQNRISQASLTPHYLQELPPLFSTDFPLYPEQKSHNANYGEFNETFTDDLEDNYNIKNNETITIVGDLEELDDTQA</sequence>
<dbReference type="KEGG" id="soy:115889299"/>
<feature type="transmembrane region" description="Helical" evidence="1">
    <location>
        <begin position="280"/>
        <end position="301"/>
    </location>
</feature>
<evidence type="ECO:0000256" key="2">
    <source>
        <dbReference type="SAM" id="SignalP"/>
    </source>
</evidence>
<dbReference type="AlphaFoldDB" id="A0A6J2YP88"/>
<reference evidence="4" key="1">
    <citation type="submission" date="2025-08" db="UniProtKB">
        <authorList>
            <consortium name="RefSeq"/>
        </authorList>
    </citation>
    <scope>IDENTIFICATION</scope>
    <source>
        <tissue evidence="4">Gonads</tissue>
    </source>
</reference>
<evidence type="ECO:0000313" key="4">
    <source>
        <dbReference type="RefSeq" id="XP_030765111.1"/>
    </source>
</evidence>
<dbReference type="GeneID" id="115889299"/>
<proteinExistence type="predicted"/>
<name>A0A6J2YP88_SITOR</name>
<accession>A0A6J2YP88</accession>
<organism evidence="3 4">
    <name type="scientific">Sitophilus oryzae</name>
    <name type="common">Rice weevil</name>
    <name type="synonym">Curculio oryzae</name>
    <dbReference type="NCBI Taxonomy" id="7048"/>
    <lineage>
        <taxon>Eukaryota</taxon>
        <taxon>Metazoa</taxon>
        <taxon>Ecdysozoa</taxon>
        <taxon>Arthropoda</taxon>
        <taxon>Hexapoda</taxon>
        <taxon>Insecta</taxon>
        <taxon>Pterygota</taxon>
        <taxon>Neoptera</taxon>
        <taxon>Endopterygota</taxon>
        <taxon>Coleoptera</taxon>
        <taxon>Polyphaga</taxon>
        <taxon>Cucujiformia</taxon>
        <taxon>Curculionidae</taxon>
        <taxon>Dryophthorinae</taxon>
        <taxon>Sitophilus</taxon>
    </lineage>
</organism>
<keyword evidence="2" id="KW-0732">Signal</keyword>
<dbReference type="InParanoid" id="A0A6J2YP88"/>
<feature type="chain" id="PRO_5027043274" evidence="2">
    <location>
        <begin position="19"/>
        <end position="396"/>
    </location>
</feature>
<protein>
    <submittedName>
        <fullName evidence="4">Uncharacterized protein LOC115889299</fullName>
    </submittedName>
</protein>
<dbReference type="Proteomes" id="UP000504635">
    <property type="component" value="Unplaced"/>
</dbReference>
<dbReference type="RefSeq" id="XP_030765111.1">
    <property type="nucleotide sequence ID" value="XM_030909251.1"/>
</dbReference>
<gene>
    <name evidence="4" type="primary">LOC115889299</name>
</gene>
<evidence type="ECO:0000256" key="1">
    <source>
        <dbReference type="SAM" id="Phobius"/>
    </source>
</evidence>
<dbReference type="OrthoDB" id="6128690at2759"/>
<keyword evidence="1" id="KW-0812">Transmembrane</keyword>